<dbReference type="SUPFAM" id="SSF55718">
    <property type="entry name" value="SCP-like"/>
    <property type="match status" value="1"/>
</dbReference>
<dbReference type="KEGG" id="mshj:MSHI_05150"/>
<dbReference type="InterPro" id="IPR002577">
    <property type="entry name" value="HTH_HxlR"/>
</dbReference>
<reference evidence="1 2" key="1">
    <citation type="journal article" date="2019" name="Emerg. Microbes Infect.">
        <title>Comprehensive subspecies identification of 175 nontuberculous mycobacteria species based on 7547 genomic profiles.</title>
        <authorList>
            <person name="Matsumoto Y."/>
            <person name="Kinjo T."/>
            <person name="Motooka D."/>
            <person name="Nabeya D."/>
            <person name="Jung N."/>
            <person name="Uechi K."/>
            <person name="Horii T."/>
            <person name="Iida T."/>
            <person name="Fujita J."/>
            <person name="Nakamura S."/>
        </authorList>
    </citation>
    <scope>NUCLEOTIDE SEQUENCE [LARGE SCALE GENOMIC DNA]</scope>
    <source>
        <strain evidence="1 2">JCM 14233</strain>
    </source>
</reference>
<keyword evidence="2" id="KW-1185">Reference proteome</keyword>
<dbReference type="Proteomes" id="UP000467236">
    <property type="component" value="Chromosome"/>
</dbReference>
<dbReference type="Pfam" id="PF02036">
    <property type="entry name" value="SCP2"/>
    <property type="match status" value="1"/>
</dbReference>
<dbReference type="InterPro" id="IPR003033">
    <property type="entry name" value="SCP2_sterol-bd_dom"/>
</dbReference>
<dbReference type="Gene3D" id="3.30.1050.10">
    <property type="entry name" value="SCP2 sterol-binding domain"/>
    <property type="match status" value="1"/>
</dbReference>
<dbReference type="EMBL" id="AP022575">
    <property type="protein sequence ID" value="BBX72609.1"/>
    <property type="molecule type" value="Genomic_DNA"/>
</dbReference>
<organism evidence="1 2">
    <name type="scientific">Mycobacterium shinjukuense</name>
    <dbReference type="NCBI Taxonomy" id="398694"/>
    <lineage>
        <taxon>Bacteria</taxon>
        <taxon>Bacillati</taxon>
        <taxon>Actinomycetota</taxon>
        <taxon>Actinomycetes</taxon>
        <taxon>Mycobacteriales</taxon>
        <taxon>Mycobacteriaceae</taxon>
        <taxon>Mycobacterium</taxon>
    </lineage>
</organism>
<dbReference type="InterPro" id="IPR036388">
    <property type="entry name" value="WH-like_DNA-bd_sf"/>
</dbReference>
<dbReference type="SUPFAM" id="SSF46785">
    <property type="entry name" value="Winged helix' DNA-binding domain"/>
    <property type="match status" value="1"/>
</dbReference>
<dbReference type="PROSITE" id="PS51118">
    <property type="entry name" value="HTH_HXLR"/>
    <property type="match status" value="1"/>
</dbReference>
<dbReference type="PANTHER" id="PTHR33204:SF18">
    <property type="entry name" value="TRANSCRIPTIONAL REGULATORY PROTEIN"/>
    <property type="match status" value="1"/>
</dbReference>
<dbReference type="RefSeq" id="WP_083047775.1">
    <property type="nucleotide sequence ID" value="NZ_AP022575.1"/>
</dbReference>
<dbReference type="PANTHER" id="PTHR33204">
    <property type="entry name" value="TRANSCRIPTIONAL REGULATOR, MARR FAMILY"/>
    <property type="match status" value="1"/>
</dbReference>
<dbReference type="InterPro" id="IPR036527">
    <property type="entry name" value="SCP2_sterol-bd_dom_sf"/>
</dbReference>
<proteinExistence type="predicted"/>
<evidence type="ECO:0000313" key="2">
    <source>
        <dbReference type="Proteomes" id="UP000467236"/>
    </source>
</evidence>
<dbReference type="AlphaFoldDB" id="A0A7I7MMQ4"/>
<gene>
    <name evidence="1" type="ORF">MSHI_05150</name>
</gene>
<sequence length="219" mass="23454">MPARRNYQQNCPIARGLDVLGERWTLLILRELLGGARRYADLRAALPGIATNLLADRLRELEDAGLVDRTELPPPIARTVYTLSATGWRKVPPVIQAIAAFGLDLVDPDETAMTPLNGFLAGVLLAFDRGARLNASYRVDIDGRRFEFAVRDGGLTAAHGSPDVTVTAPAADLLAARLAETAAERKAALRRVKFDGDAAAVAEMRAAFRLSGDPGLAGV</sequence>
<evidence type="ECO:0000313" key="1">
    <source>
        <dbReference type="EMBL" id="BBX72609.1"/>
    </source>
</evidence>
<protein>
    <submittedName>
        <fullName evidence="1">Uncharacterized protein</fullName>
    </submittedName>
</protein>
<accession>A0A7I7MMQ4</accession>
<dbReference type="InterPro" id="IPR036390">
    <property type="entry name" value="WH_DNA-bd_sf"/>
</dbReference>
<dbReference type="OrthoDB" id="9792527at2"/>
<name>A0A7I7MMQ4_9MYCO</name>
<dbReference type="Pfam" id="PF01638">
    <property type="entry name" value="HxlR"/>
    <property type="match status" value="1"/>
</dbReference>
<dbReference type="Gene3D" id="1.10.10.10">
    <property type="entry name" value="Winged helix-like DNA-binding domain superfamily/Winged helix DNA-binding domain"/>
    <property type="match status" value="1"/>
</dbReference>